<name>A0A2K3JPV0_TRIPR</name>
<comment type="caution">
    <text evidence="1">The sequence shown here is derived from an EMBL/GenBank/DDBJ whole genome shotgun (WGS) entry which is preliminary data.</text>
</comment>
<accession>A0A2K3JPV0</accession>
<evidence type="ECO:0000313" key="2">
    <source>
        <dbReference type="Proteomes" id="UP000236291"/>
    </source>
</evidence>
<dbReference type="EMBL" id="ASHM01118232">
    <property type="protein sequence ID" value="PNX56075.1"/>
    <property type="molecule type" value="Genomic_DNA"/>
</dbReference>
<proteinExistence type="predicted"/>
<sequence length="56" mass="5773">MDSNKFFRCADSATLRNRDSFSSDVLTATAAFAEPTIASGLIRAGALHATAAEPGA</sequence>
<dbReference type="Proteomes" id="UP000236291">
    <property type="component" value="Unassembled WGS sequence"/>
</dbReference>
<protein>
    <submittedName>
        <fullName evidence="1">Uncharacterized protein</fullName>
    </submittedName>
</protein>
<reference evidence="1 2" key="1">
    <citation type="journal article" date="2014" name="Am. J. Bot.">
        <title>Genome assembly and annotation for red clover (Trifolium pratense; Fabaceae).</title>
        <authorList>
            <person name="Istvanek J."/>
            <person name="Jaros M."/>
            <person name="Krenek A."/>
            <person name="Repkova J."/>
        </authorList>
    </citation>
    <scope>NUCLEOTIDE SEQUENCE [LARGE SCALE GENOMIC DNA]</scope>
    <source>
        <strain evidence="2">cv. Tatra</strain>
        <tissue evidence="1">Young leaves</tissue>
    </source>
</reference>
<reference evidence="1 2" key="2">
    <citation type="journal article" date="2017" name="Front. Plant Sci.">
        <title>Gene Classification and Mining of Molecular Markers Useful in Red Clover (Trifolium pratense) Breeding.</title>
        <authorList>
            <person name="Istvanek J."/>
            <person name="Dluhosova J."/>
            <person name="Dluhos P."/>
            <person name="Patkova L."/>
            <person name="Nedelnik J."/>
            <person name="Repkova J."/>
        </authorList>
    </citation>
    <scope>NUCLEOTIDE SEQUENCE [LARGE SCALE GENOMIC DNA]</scope>
    <source>
        <strain evidence="2">cv. Tatra</strain>
        <tissue evidence="1">Young leaves</tissue>
    </source>
</reference>
<gene>
    <name evidence="1" type="ORF">L195_g058030</name>
</gene>
<feature type="non-terminal residue" evidence="1">
    <location>
        <position position="56"/>
    </location>
</feature>
<evidence type="ECO:0000313" key="1">
    <source>
        <dbReference type="EMBL" id="PNX56075.1"/>
    </source>
</evidence>
<dbReference type="AlphaFoldDB" id="A0A2K3JPV0"/>
<organism evidence="1 2">
    <name type="scientific">Trifolium pratense</name>
    <name type="common">Red clover</name>
    <dbReference type="NCBI Taxonomy" id="57577"/>
    <lineage>
        <taxon>Eukaryota</taxon>
        <taxon>Viridiplantae</taxon>
        <taxon>Streptophyta</taxon>
        <taxon>Embryophyta</taxon>
        <taxon>Tracheophyta</taxon>
        <taxon>Spermatophyta</taxon>
        <taxon>Magnoliopsida</taxon>
        <taxon>eudicotyledons</taxon>
        <taxon>Gunneridae</taxon>
        <taxon>Pentapetalae</taxon>
        <taxon>rosids</taxon>
        <taxon>fabids</taxon>
        <taxon>Fabales</taxon>
        <taxon>Fabaceae</taxon>
        <taxon>Papilionoideae</taxon>
        <taxon>50 kb inversion clade</taxon>
        <taxon>NPAAA clade</taxon>
        <taxon>Hologalegina</taxon>
        <taxon>IRL clade</taxon>
        <taxon>Trifolieae</taxon>
        <taxon>Trifolium</taxon>
    </lineage>
</organism>